<protein>
    <submittedName>
        <fullName evidence="1">Uncharacterized protein</fullName>
    </submittedName>
</protein>
<evidence type="ECO:0000313" key="1">
    <source>
        <dbReference type="EMBL" id="VEL28805.1"/>
    </source>
</evidence>
<evidence type="ECO:0000313" key="2">
    <source>
        <dbReference type="Proteomes" id="UP000784294"/>
    </source>
</evidence>
<reference evidence="1" key="1">
    <citation type="submission" date="2018-11" db="EMBL/GenBank/DDBJ databases">
        <authorList>
            <consortium name="Pathogen Informatics"/>
        </authorList>
    </citation>
    <scope>NUCLEOTIDE SEQUENCE</scope>
</reference>
<gene>
    <name evidence="1" type="ORF">PXEA_LOCUS22245</name>
</gene>
<dbReference type="Proteomes" id="UP000784294">
    <property type="component" value="Unassembled WGS sequence"/>
</dbReference>
<organism evidence="1 2">
    <name type="scientific">Protopolystoma xenopodis</name>
    <dbReference type="NCBI Taxonomy" id="117903"/>
    <lineage>
        <taxon>Eukaryota</taxon>
        <taxon>Metazoa</taxon>
        <taxon>Spiralia</taxon>
        <taxon>Lophotrochozoa</taxon>
        <taxon>Platyhelminthes</taxon>
        <taxon>Monogenea</taxon>
        <taxon>Polyopisthocotylea</taxon>
        <taxon>Polystomatidea</taxon>
        <taxon>Polystomatidae</taxon>
        <taxon>Protopolystoma</taxon>
    </lineage>
</organism>
<keyword evidence="2" id="KW-1185">Reference proteome</keyword>
<dbReference type="EMBL" id="CAAALY010097897">
    <property type="protein sequence ID" value="VEL28805.1"/>
    <property type="molecule type" value="Genomic_DNA"/>
</dbReference>
<sequence length="52" mass="5640">MDSLSHSICKPGIEICASTASEMTHPENSYCNTSLPPEYVLTEPNDSNKAPE</sequence>
<accession>A0A3S5C1A3</accession>
<proteinExistence type="predicted"/>
<name>A0A3S5C1A3_9PLAT</name>
<comment type="caution">
    <text evidence="1">The sequence shown here is derived from an EMBL/GenBank/DDBJ whole genome shotgun (WGS) entry which is preliminary data.</text>
</comment>
<dbReference type="AlphaFoldDB" id="A0A3S5C1A3"/>